<dbReference type="SUPFAM" id="SSF53098">
    <property type="entry name" value="Ribonuclease H-like"/>
    <property type="match status" value="1"/>
</dbReference>
<evidence type="ECO:0000259" key="2">
    <source>
        <dbReference type="Pfam" id="PF05699"/>
    </source>
</evidence>
<gene>
    <name evidence="3" type="ORF">PSTT_06459</name>
</gene>
<accession>A0A2S4VKA4</accession>
<feature type="domain" description="HAT C-terminal dimerisation" evidence="2">
    <location>
        <begin position="813"/>
        <end position="896"/>
    </location>
</feature>
<dbReference type="PANTHER" id="PTHR47501:SF5">
    <property type="entry name" value="HAT C-TERMINAL DIMERISATION DOMAIN-CONTAINING PROTEIN"/>
    <property type="match status" value="1"/>
</dbReference>
<dbReference type="Pfam" id="PF05699">
    <property type="entry name" value="Dimer_Tnp_hAT"/>
    <property type="match status" value="1"/>
</dbReference>
<feature type="compositionally biased region" description="Acidic residues" evidence="1">
    <location>
        <begin position="80"/>
        <end position="89"/>
    </location>
</feature>
<dbReference type="InterPro" id="IPR012337">
    <property type="entry name" value="RNaseH-like_sf"/>
</dbReference>
<dbReference type="GO" id="GO:0046983">
    <property type="term" value="F:protein dimerization activity"/>
    <property type="evidence" value="ECO:0007669"/>
    <property type="project" value="InterPro"/>
</dbReference>
<comment type="caution">
    <text evidence="3">The sequence shown here is derived from an EMBL/GenBank/DDBJ whole genome shotgun (WGS) entry which is preliminary data.</text>
</comment>
<dbReference type="VEuPathDB" id="FungiDB:PSTT_06459"/>
<dbReference type="VEuPathDB" id="FungiDB:PSHT_15569"/>
<dbReference type="InterPro" id="IPR008906">
    <property type="entry name" value="HATC_C_dom"/>
</dbReference>
<feature type="compositionally biased region" description="Low complexity" evidence="1">
    <location>
        <begin position="25"/>
        <end position="34"/>
    </location>
</feature>
<feature type="compositionally biased region" description="Polar residues" evidence="1">
    <location>
        <begin position="8"/>
        <end position="17"/>
    </location>
</feature>
<evidence type="ECO:0000313" key="3">
    <source>
        <dbReference type="EMBL" id="POW09967.1"/>
    </source>
</evidence>
<name>A0A2S4VKA4_9BASI</name>
<feature type="compositionally biased region" description="Basic and acidic residues" evidence="1">
    <location>
        <begin position="934"/>
        <end position="947"/>
    </location>
</feature>
<keyword evidence="4" id="KW-1185">Reference proteome</keyword>
<feature type="region of interest" description="Disordered" evidence="1">
    <location>
        <begin position="925"/>
        <end position="947"/>
    </location>
</feature>
<sequence>MAPPASESDGNPTTQEKASTPPPTTTSNQTAPASVRRESARRRMPIDRLGFLSTQNGTRRAPVDSVEDIFDNPVGSDVEERGDEDEPIEETQVVKTKSKGPVRTKGQLVVKQVSRESGKEVIIDVTQDSDDNNAPVAARKLKELLVDKDGFDHPRVYFFPAGKGPNQDGSSPAFACRWCPKEYLARNQSNFNLRIHRDGAVSKGNNRAPCPGRSKAISAGANLPPTATQLAEEAGKPEVAANSVIAYTKRGVFDNMTLNKLIVIWLVRHSLPWLRIEDFNLRVCFDYATSTSQLRSRIWAASHAHQLYLVLQERVIKEIKQSNSMVSLVSDVWTTKGSHKAFIGISCFYINQDFVLVTRHLAIKYVSWHHNGKYIASPFANILIKHGLHSQISVSVLFFSSSFKFNHNKFQRSNYSGSNNFTMANEMALIFLSGTGTEWNVKENHHRCICHVIALILGAGLKALNVSKKMVRPEKADKSFPSLTPILEVVEPGSEDEIVEVVDMSDEEEVDPDDATPDSIADGWEENNSYVYDDAEDSENSTGIAFTLKKIDYICRRIASSPQKQAEWKVWAAKISYSGRGVIGGYGIRWNIAYESRQRAYEGRRVIKQLIENENERLAGKSARDHFFKSYELSSREWEDINTLNHILKEFLDMTKRMEGNWPIASMVIYEYVRLIDSLEKKMETASESSLEAMFPPMIRIARKYLNIALKCDAIVMATFLHPAWRMMLFSKRFTSATTRITVLVNSKFIEREALLESQKPPTPPPKPSQSDTNSNEHEPSDSDGEEFNFYPANPDAVENNTELERYNNGDFPMDKKGNLLGWWKASCNIIHPFQLKAHMKDFPVMASLARDYHACAASSATVERTFSAAADVCASGRTGLAVRTIERCISSHMWLCEGVRLKGDFANCQSVLDAAAESAKFKKRTNAANKQANAEKAKKANAEKGK</sequence>
<evidence type="ECO:0000313" key="4">
    <source>
        <dbReference type="Proteomes" id="UP000239156"/>
    </source>
</evidence>
<feature type="region of interest" description="Disordered" evidence="1">
    <location>
        <begin position="755"/>
        <end position="792"/>
    </location>
</feature>
<dbReference type="Proteomes" id="UP000239156">
    <property type="component" value="Unassembled WGS sequence"/>
</dbReference>
<evidence type="ECO:0000256" key="1">
    <source>
        <dbReference type="SAM" id="MobiDB-lite"/>
    </source>
</evidence>
<dbReference type="PANTHER" id="PTHR47501">
    <property type="entry name" value="TRANSPOSASE-RELATED"/>
    <property type="match status" value="1"/>
</dbReference>
<organism evidence="3 4">
    <name type="scientific">Puccinia striiformis</name>
    <dbReference type="NCBI Taxonomy" id="27350"/>
    <lineage>
        <taxon>Eukaryota</taxon>
        <taxon>Fungi</taxon>
        <taxon>Dikarya</taxon>
        <taxon>Basidiomycota</taxon>
        <taxon>Pucciniomycotina</taxon>
        <taxon>Pucciniomycetes</taxon>
        <taxon>Pucciniales</taxon>
        <taxon>Pucciniaceae</taxon>
        <taxon>Puccinia</taxon>
    </lineage>
</organism>
<protein>
    <recommendedName>
        <fullName evidence="2">HAT C-terminal dimerisation domain-containing protein</fullName>
    </recommendedName>
</protein>
<dbReference type="EMBL" id="PKSL01000050">
    <property type="protein sequence ID" value="POW09967.1"/>
    <property type="molecule type" value="Genomic_DNA"/>
</dbReference>
<feature type="region of interest" description="Disordered" evidence="1">
    <location>
        <begin position="1"/>
        <end position="90"/>
    </location>
</feature>
<dbReference type="AlphaFoldDB" id="A0A2S4VKA4"/>
<reference evidence="3" key="1">
    <citation type="submission" date="2017-12" db="EMBL/GenBank/DDBJ databases">
        <title>Gene loss provides genomic basis for host adaptation in cereal stripe rust fungi.</title>
        <authorList>
            <person name="Xia C."/>
        </authorList>
    </citation>
    <scope>NUCLEOTIDE SEQUENCE [LARGE SCALE GENOMIC DNA]</scope>
    <source>
        <strain evidence="3">93-210</strain>
    </source>
</reference>
<proteinExistence type="predicted"/>